<dbReference type="RefSeq" id="XP_002673939.1">
    <property type="nucleotide sequence ID" value="XM_002673893.1"/>
</dbReference>
<dbReference type="KEGG" id="ngr:NAEGRDRAFT_71007"/>
<sequence length="152" mass="15802">MSPHPKCPCKGSCVNCMKKFSGIVKNKIGVSKVLNSLKKIGWGGEFFSREQPSPSMNSSNCSSSGVVSPLLNRRSSVANLATCSTGAVGESSTNSSVTSLISSTSSDNLMVVGSSSSSSTNCSTFSPTCRSVAHHHHEQKATSCTVQESSSM</sequence>
<dbReference type="AlphaFoldDB" id="D2VPW1"/>
<dbReference type="GeneID" id="8856021"/>
<organism evidence="2">
    <name type="scientific">Naegleria gruberi</name>
    <name type="common">Amoeba</name>
    <dbReference type="NCBI Taxonomy" id="5762"/>
    <lineage>
        <taxon>Eukaryota</taxon>
        <taxon>Discoba</taxon>
        <taxon>Heterolobosea</taxon>
        <taxon>Tetramitia</taxon>
        <taxon>Eutetramitia</taxon>
        <taxon>Vahlkampfiidae</taxon>
        <taxon>Naegleria</taxon>
    </lineage>
</organism>
<gene>
    <name evidence="1" type="ORF">NAEGRDRAFT_71007</name>
</gene>
<evidence type="ECO:0000313" key="1">
    <source>
        <dbReference type="EMBL" id="EFC41195.1"/>
    </source>
</evidence>
<dbReference type="InParanoid" id="D2VPW1"/>
<protein>
    <submittedName>
        <fullName evidence="1">Predicted protein</fullName>
    </submittedName>
</protein>
<keyword evidence="2" id="KW-1185">Reference proteome</keyword>
<reference evidence="1 2" key="1">
    <citation type="journal article" date="2010" name="Cell">
        <title>The genome of Naegleria gruberi illuminates early eukaryotic versatility.</title>
        <authorList>
            <person name="Fritz-Laylin L.K."/>
            <person name="Prochnik S.E."/>
            <person name="Ginger M.L."/>
            <person name="Dacks J.B."/>
            <person name="Carpenter M.L."/>
            <person name="Field M.C."/>
            <person name="Kuo A."/>
            <person name="Paredez A."/>
            <person name="Chapman J."/>
            <person name="Pham J."/>
            <person name="Shu S."/>
            <person name="Neupane R."/>
            <person name="Cipriano M."/>
            <person name="Mancuso J."/>
            <person name="Tu H."/>
            <person name="Salamov A."/>
            <person name="Lindquist E."/>
            <person name="Shapiro H."/>
            <person name="Lucas S."/>
            <person name="Grigoriev I.V."/>
            <person name="Cande W.Z."/>
            <person name="Fulton C."/>
            <person name="Rokhsar D.S."/>
            <person name="Dawson S.C."/>
        </authorList>
    </citation>
    <scope>NUCLEOTIDE SEQUENCE [LARGE SCALE GENOMIC DNA]</scope>
    <source>
        <strain evidence="1 2">NEG-M</strain>
    </source>
</reference>
<evidence type="ECO:0000313" key="2">
    <source>
        <dbReference type="Proteomes" id="UP000006671"/>
    </source>
</evidence>
<dbReference type="EMBL" id="GG738887">
    <property type="protein sequence ID" value="EFC41195.1"/>
    <property type="molecule type" value="Genomic_DNA"/>
</dbReference>
<dbReference type="VEuPathDB" id="AmoebaDB:NAEGRDRAFT_71007"/>
<accession>D2VPW1</accession>
<name>D2VPW1_NAEGR</name>
<dbReference type="Proteomes" id="UP000006671">
    <property type="component" value="Unassembled WGS sequence"/>
</dbReference>
<proteinExistence type="predicted"/>